<keyword evidence="2" id="KW-1185">Reference proteome</keyword>
<name>A0ACA9QCQ3_9GLOM</name>
<comment type="caution">
    <text evidence="1">The sequence shown here is derived from an EMBL/GenBank/DDBJ whole genome shotgun (WGS) entry which is preliminary data.</text>
</comment>
<organism evidence="1 2">
    <name type="scientific">Racocetra persica</name>
    <dbReference type="NCBI Taxonomy" id="160502"/>
    <lineage>
        <taxon>Eukaryota</taxon>
        <taxon>Fungi</taxon>
        <taxon>Fungi incertae sedis</taxon>
        <taxon>Mucoromycota</taxon>
        <taxon>Glomeromycotina</taxon>
        <taxon>Glomeromycetes</taxon>
        <taxon>Diversisporales</taxon>
        <taxon>Gigasporaceae</taxon>
        <taxon>Racocetra</taxon>
    </lineage>
</organism>
<proteinExistence type="predicted"/>
<accession>A0ACA9QCQ3</accession>
<evidence type="ECO:0000313" key="2">
    <source>
        <dbReference type="Proteomes" id="UP000789920"/>
    </source>
</evidence>
<feature type="non-terminal residue" evidence="1">
    <location>
        <position position="598"/>
    </location>
</feature>
<dbReference type="Proteomes" id="UP000789920">
    <property type="component" value="Unassembled WGS sequence"/>
</dbReference>
<reference evidence="1" key="1">
    <citation type="submission" date="2021-06" db="EMBL/GenBank/DDBJ databases">
        <authorList>
            <person name="Kallberg Y."/>
            <person name="Tangrot J."/>
            <person name="Rosling A."/>
        </authorList>
    </citation>
    <scope>NUCLEOTIDE SEQUENCE</scope>
    <source>
        <strain evidence="1">MA461A</strain>
    </source>
</reference>
<feature type="non-terminal residue" evidence="1">
    <location>
        <position position="1"/>
    </location>
</feature>
<gene>
    <name evidence="1" type="ORF">RPERSI_LOCUS13346</name>
</gene>
<dbReference type="EMBL" id="CAJVQC010029572">
    <property type="protein sequence ID" value="CAG8742992.1"/>
    <property type="molecule type" value="Genomic_DNA"/>
</dbReference>
<evidence type="ECO:0000313" key="1">
    <source>
        <dbReference type="EMBL" id="CAG8742992.1"/>
    </source>
</evidence>
<sequence>QKIDTWEKRTCQPGARVENVAELEKILKRLIKLLDITHGTIFNSKKYQTGRFEEIEMVVHNGHAFSRNHHFPRDRMLIGLGLGEGEILKEIQSIFQFVLEDVHTFRTWMKHTDIIKACKELFEDAVDWQFREEIINEKRNGEGCGKAKGWTPIVLLRYLLETDILESCAIIGKFTQGNKVEEKYLTHRVVKDKGELDFLIQDCIKEGTYAGSNKYLLGHILTYYEDHQPQYTHLRASMLAYAHINLLEMLRRFGPNEVQVKQKISYPKDSVNTKLVKVFQKTKMPLAVGEYFSCSKHKLFVCHDCFWDWYAHKGFERVITDKKPSSNTSIAITKISEPLKEKVLSELIKEIQPGQWHDKGEKIHGPDPNIVYWPKNRHWESIKNITENGGFGKTMRAIQIFKDINMVVFTHTNVLAKDFQNDQEKKFSRVVIWDENDAQPLPFFGKMPHNWLKERADYYEKVLTDYRAKYPRLQELKKKMRCQNNRMQSDLFSHILFQRIASQKCLKIYQVKYPEIPIPLIYRQKDRYKQNCLVQIPSSSEKKELVKNDIVYLPLNTLSDKFLKDVLVDKKVIDWELEYAMTIHTSQGMTLKSPQHVW</sequence>
<protein>
    <submittedName>
        <fullName evidence="1">28491_t:CDS:1</fullName>
    </submittedName>
</protein>